<evidence type="ECO:0000313" key="2">
    <source>
        <dbReference type="Proteomes" id="UP000187209"/>
    </source>
</evidence>
<dbReference type="Proteomes" id="UP000187209">
    <property type="component" value="Unassembled WGS sequence"/>
</dbReference>
<comment type="caution">
    <text evidence="1">The sequence shown here is derived from an EMBL/GenBank/DDBJ whole genome shotgun (WGS) entry which is preliminary data.</text>
</comment>
<organism evidence="1 2">
    <name type="scientific">Stentor coeruleus</name>
    <dbReference type="NCBI Taxonomy" id="5963"/>
    <lineage>
        <taxon>Eukaryota</taxon>
        <taxon>Sar</taxon>
        <taxon>Alveolata</taxon>
        <taxon>Ciliophora</taxon>
        <taxon>Postciliodesmatophora</taxon>
        <taxon>Heterotrichea</taxon>
        <taxon>Heterotrichida</taxon>
        <taxon>Stentoridae</taxon>
        <taxon>Stentor</taxon>
    </lineage>
</organism>
<keyword evidence="2" id="KW-1185">Reference proteome</keyword>
<evidence type="ECO:0000313" key="1">
    <source>
        <dbReference type="EMBL" id="OMJ81961.1"/>
    </source>
</evidence>
<dbReference type="EMBL" id="MPUH01000359">
    <property type="protein sequence ID" value="OMJ81961.1"/>
    <property type="molecule type" value="Genomic_DNA"/>
</dbReference>
<name>A0A1R2BZ19_9CILI</name>
<reference evidence="1 2" key="1">
    <citation type="submission" date="2016-11" db="EMBL/GenBank/DDBJ databases">
        <title>The macronuclear genome of Stentor coeruleus: a giant cell with tiny introns.</title>
        <authorList>
            <person name="Slabodnick M."/>
            <person name="Ruby J.G."/>
            <person name="Reiff S.B."/>
            <person name="Swart E.C."/>
            <person name="Gosai S."/>
            <person name="Prabakaran S."/>
            <person name="Witkowska E."/>
            <person name="Larue G.E."/>
            <person name="Fisher S."/>
            <person name="Freeman R.M."/>
            <person name="Gunawardena J."/>
            <person name="Chu W."/>
            <person name="Stover N.A."/>
            <person name="Gregory B.D."/>
            <person name="Nowacki M."/>
            <person name="Derisi J."/>
            <person name="Roy S.W."/>
            <person name="Marshall W.F."/>
            <person name="Sood P."/>
        </authorList>
    </citation>
    <scope>NUCLEOTIDE SEQUENCE [LARGE SCALE GENOMIC DNA]</scope>
    <source>
        <strain evidence="1">WM001</strain>
    </source>
</reference>
<gene>
    <name evidence="1" type="ORF">SteCoe_17444</name>
</gene>
<accession>A0A1R2BZ19</accession>
<protein>
    <submittedName>
        <fullName evidence="1">Uncharacterized protein</fullName>
    </submittedName>
</protein>
<sequence length="236" mass="27030">METVPTFLRSVEVRTRRNRHQGQPLIKTFEFVMQEKHELETTHKNIVLRGFNPFIGKKALKSSKPLSRSKEFIVKKVHHINCPTVPRKKSMHISEIPEEKLEPMVFISDDEDFDMSLTQPQMPSVEKGSYTCIFYAEDLFGANKSNFNSPKILLSSPKTSKIPIRANLNNPYIRKIAGCSASPPVKGYREVSEDPLENAESKLPSKLRSVTKASPWVYSSVLRTNRIFKVKCKSRH</sequence>
<proteinExistence type="predicted"/>
<dbReference type="AlphaFoldDB" id="A0A1R2BZ19"/>